<dbReference type="Proteomes" id="UP000019205">
    <property type="component" value="Chromosome"/>
</dbReference>
<keyword evidence="1" id="KW-0808">Transferase</keyword>
<evidence type="ECO:0000313" key="2">
    <source>
        <dbReference type="Proteomes" id="UP000019205"/>
    </source>
</evidence>
<proteinExistence type="predicted"/>
<gene>
    <name evidence="1" type="ORF">KT71_09842</name>
</gene>
<dbReference type="HOGENOM" id="CLU_616438_0_0_6"/>
<reference evidence="1 2" key="2">
    <citation type="journal article" date="2009" name="PLoS ONE">
        <title>The photosynthetic apparatus and its regulation in the aerobic gammaproteobacterium Congregibacter litoralis gen. nov., sp. nov.</title>
        <authorList>
            <person name="Spring S."/>
            <person name="Lunsdorf H."/>
            <person name="Fuchs B.M."/>
            <person name="Tindall B.J."/>
        </authorList>
    </citation>
    <scope>NUCLEOTIDE SEQUENCE [LARGE SCALE GENOMIC DNA]</scope>
    <source>
        <strain evidence="1">KT71</strain>
    </source>
</reference>
<dbReference type="Gene3D" id="3.40.50.2000">
    <property type="entry name" value="Glycogen Phosphorylase B"/>
    <property type="match status" value="1"/>
</dbReference>
<dbReference type="eggNOG" id="COG0438">
    <property type="taxonomic scope" value="Bacteria"/>
</dbReference>
<accession>A4A549</accession>
<reference evidence="1 2" key="1">
    <citation type="journal article" date="2007" name="Proc. Natl. Acad. Sci. U.S.A.">
        <title>Characterization of a marine gammaproteobacterium capable of aerobic anoxygenic photosynthesis.</title>
        <authorList>
            <person name="Fuchs B.M."/>
            <person name="Spring S."/>
            <person name="Teeling H."/>
            <person name="Quast C."/>
            <person name="Wulf J."/>
            <person name="Schattenhofer M."/>
            <person name="Yan S."/>
            <person name="Ferriera S."/>
            <person name="Johnson J."/>
            <person name="Glockner F.O."/>
            <person name="Amann R."/>
        </authorList>
    </citation>
    <scope>NUCLEOTIDE SEQUENCE [LARGE SCALE GENOMIC DNA]</scope>
    <source>
        <strain evidence="1">KT71</strain>
    </source>
</reference>
<dbReference type="STRING" id="314285.KT71_09842"/>
<evidence type="ECO:0000313" key="1">
    <source>
        <dbReference type="EMBL" id="EAQ98920.2"/>
    </source>
</evidence>
<name>A4A549_9GAMM</name>
<dbReference type="PANTHER" id="PTHR12526">
    <property type="entry name" value="GLYCOSYLTRANSFERASE"/>
    <property type="match status" value="1"/>
</dbReference>
<dbReference type="GO" id="GO:0016740">
    <property type="term" value="F:transferase activity"/>
    <property type="evidence" value="ECO:0007669"/>
    <property type="project" value="UniProtKB-KW"/>
</dbReference>
<dbReference type="SUPFAM" id="SSF53756">
    <property type="entry name" value="UDP-Glycosyltransferase/glycogen phosphorylase"/>
    <property type="match status" value="1"/>
</dbReference>
<dbReference type="Pfam" id="PF13692">
    <property type="entry name" value="Glyco_trans_1_4"/>
    <property type="match status" value="1"/>
</dbReference>
<sequence>MRIVKALRHSSIEEFIKYDHNSAKWPLTMIGGVVARVLGVRRSYARQLSIVSAMFRVGWRGSSALAVATVDRLYLSDSKAGENITEAALADLGPCERTSKFFNDPKLMLDGIVTVLRNPGDASKGVIIINYNAYFLPFLKFYDVEKILERFHLILEPSWAGLCEADILAFTQFKAPILVQAYEPRDFAFIEQLRSNLIPVDVGPSWFINHDMFHSPEAGVHRPIDLIMVAGWARFKRHQAFFTAIAPLVKQDPNFRIALVGYPVDLTKEDIQQMAADAGVQQVVEFYEWVTPTEVADLLRQSKASVLWSKFEGNNRAIIESMLCDTPVVMREGHNYGVKYDFVNEHTGQFASENDLCDVVSGLIERQPTMRCRNYIMEHRSAEAATERLAEAIDAIELLHPQHRESPSPSPLAVKVNELHGMSYFRQSGVDFKESYTWLGSHVLK</sequence>
<dbReference type="EMBL" id="AAOA02000003">
    <property type="protein sequence ID" value="EAQ98920.2"/>
    <property type="molecule type" value="Genomic_DNA"/>
</dbReference>
<organism evidence="1 2">
    <name type="scientific">Congregibacter litoralis KT71</name>
    <dbReference type="NCBI Taxonomy" id="314285"/>
    <lineage>
        <taxon>Bacteria</taxon>
        <taxon>Pseudomonadati</taxon>
        <taxon>Pseudomonadota</taxon>
        <taxon>Gammaproteobacteria</taxon>
        <taxon>Cellvibrionales</taxon>
        <taxon>Halieaceae</taxon>
        <taxon>Congregibacter</taxon>
    </lineage>
</organism>
<protein>
    <submittedName>
        <fullName evidence="1">Glycosyltransferase</fullName>
    </submittedName>
</protein>
<dbReference type="AlphaFoldDB" id="A4A549"/>
<comment type="caution">
    <text evidence="1">The sequence shown here is derived from an EMBL/GenBank/DDBJ whole genome shotgun (WGS) entry which is preliminary data.</text>
</comment>
<keyword evidence="2" id="KW-1185">Reference proteome</keyword>